<protein>
    <submittedName>
        <fullName evidence="2">PLC-like phosphodiesterase</fullName>
    </submittedName>
</protein>
<dbReference type="PANTHER" id="PTHR13593">
    <property type="match status" value="1"/>
</dbReference>
<dbReference type="AlphaFoldDB" id="A0A8H7DB47"/>
<dbReference type="InterPro" id="IPR000909">
    <property type="entry name" value="PLipase_C_PInositol-sp_X_dom"/>
</dbReference>
<dbReference type="InterPro" id="IPR051057">
    <property type="entry name" value="PI-PLC_domain"/>
</dbReference>
<dbReference type="OrthoDB" id="1046782at2759"/>
<dbReference type="Pfam" id="PF00388">
    <property type="entry name" value="PI-PLC-X"/>
    <property type="match status" value="1"/>
</dbReference>
<dbReference type="Gene3D" id="3.20.20.190">
    <property type="entry name" value="Phosphatidylinositol (PI) phosphodiesterase"/>
    <property type="match status" value="1"/>
</dbReference>
<dbReference type="EMBL" id="JACAZH010000005">
    <property type="protein sequence ID" value="KAF7367945.1"/>
    <property type="molecule type" value="Genomic_DNA"/>
</dbReference>
<dbReference type="GO" id="GO:0006629">
    <property type="term" value="P:lipid metabolic process"/>
    <property type="evidence" value="ECO:0007669"/>
    <property type="project" value="InterPro"/>
</dbReference>
<dbReference type="InterPro" id="IPR017946">
    <property type="entry name" value="PLC-like_Pdiesterase_TIM-brl"/>
</dbReference>
<dbReference type="SUPFAM" id="SSF51695">
    <property type="entry name" value="PLC-like phosphodiesterases"/>
    <property type="match status" value="1"/>
</dbReference>
<organism evidence="2 3">
    <name type="scientific">Mycena sanguinolenta</name>
    <dbReference type="NCBI Taxonomy" id="230812"/>
    <lineage>
        <taxon>Eukaryota</taxon>
        <taxon>Fungi</taxon>
        <taxon>Dikarya</taxon>
        <taxon>Basidiomycota</taxon>
        <taxon>Agaricomycotina</taxon>
        <taxon>Agaricomycetes</taxon>
        <taxon>Agaricomycetidae</taxon>
        <taxon>Agaricales</taxon>
        <taxon>Marasmiineae</taxon>
        <taxon>Mycenaceae</taxon>
        <taxon>Mycena</taxon>
    </lineage>
</organism>
<dbReference type="SMART" id="SM00148">
    <property type="entry name" value="PLCXc"/>
    <property type="match status" value="1"/>
</dbReference>
<dbReference type="GO" id="GO:0008081">
    <property type="term" value="F:phosphoric diester hydrolase activity"/>
    <property type="evidence" value="ECO:0007669"/>
    <property type="project" value="InterPro"/>
</dbReference>
<accession>A0A8H7DB47</accession>
<dbReference type="PROSITE" id="PS50007">
    <property type="entry name" value="PIPLC_X_DOMAIN"/>
    <property type="match status" value="1"/>
</dbReference>
<dbReference type="PANTHER" id="PTHR13593:SF116">
    <property type="entry name" value="PLC-LIKE PHOSPHODIESTERASE"/>
    <property type="match status" value="1"/>
</dbReference>
<name>A0A8H7DB47_9AGAR</name>
<gene>
    <name evidence="2" type="ORF">MSAN_00859600</name>
</gene>
<comment type="caution">
    <text evidence="2">The sequence shown here is derived from an EMBL/GenBank/DDBJ whole genome shotgun (WGS) entry which is preliminary data.</text>
</comment>
<sequence length="381" mass="42828">MSPSPLSEYLDERTLSERLERAVPIFGREEPSAHFSTSDWMSGLSDNTKIVDLNLPGTHNSATWGYSDARQAELVKYTGSIRAPVFYRCQERSISQSLHDGIRVLDLRLGYNAATGTIGLVHGPAMLASTTTLHDVFCSLYNWIFAHPTETVLVFIYQQLQNSEDDRKFEEIVFDTLNDGLAKRFWLQRAGELGTLGEARGKLILLQRFTYQFRSAPSHHFGVYFDPEQWTPNGKDVQLIFNAEPKRLAYIQVSMQVPFCTRLMKHVEDNFHPLVSCNSGAEPNIASKFKVTIEHLEKYMDAPLQAEVAAEALYVSFASAHAKYDEVAVTPDMIALGDAATRGMNERLLAFFGQHKGKRFGIVLLDFYHSQPGLVQAIIGL</sequence>
<evidence type="ECO:0000313" key="3">
    <source>
        <dbReference type="Proteomes" id="UP000623467"/>
    </source>
</evidence>
<keyword evidence="3" id="KW-1185">Reference proteome</keyword>
<feature type="domain" description="Phosphatidylinositol-specific phospholipase C X" evidence="1">
    <location>
        <begin position="45"/>
        <end position="208"/>
    </location>
</feature>
<evidence type="ECO:0000259" key="1">
    <source>
        <dbReference type="SMART" id="SM00148"/>
    </source>
</evidence>
<evidence type="ECO:0000313" key="2">
    <source>
        <dbReference type="EMBL" id="KAF7367945.1"/>
    </source>
</evidence>
<reference evidence="2" key="1">
    <citation type="submission" date="2020-05" db="EMBL/GenBank/DDBJ databases">
        <title>Mycena genomes resolve the evolution of fungal bioluminescence.</title>
        <authorList>
            <person name="Tsai I.J."/>
        </authorList>
    </citation>
    <scope>NUCLEOTIDE SEQUENCE</scope>
    <source>
        <strain evidence="2">160909Yilan</strain>
    </source>
</reference>
<proteinExistence type="predicted"/>
<dbReference type="Proteomes" id="UP000623467">
    <property type="component" value="Unassembled WGS sequence"/>
</dbReference>